<protein>
    <submittedName>
        <fullName evidence="1">Uncharacterized protein</fullName>
    </submittedName>
</protein>
<gene>
    <name evidence="1" type="ORF">LX64_04618</name>
</gene>
<dbReference type="AlphaFoldDB" id="A0A327Q893"/>
<name>A0A327Q893_9BACT</name>
<evidence type="ECO:0000313" key="1">
    <source>
        <dbReference type="EMBL" id="RAI99482.1"/>
    </source>
</evidence>
<organism evidence="1 2">
    <name type="scientific">Chitinophaga skermanii</name>
    <dbReference type="NCBI Taxonomy" id="331697"/>
    <lineage>
        <taxon>Bacteria</taxon>
        <taxon>Pseudomonadati</taxon>
        <taxon>Bacteroidota</taxon>
        <taxon>Chitinophagia</taxon>
        <taxon>Chitinophagales</taxon>
        <taxon>Chitinophagaceae</taxon>
        <taxon>Chitinophaga</taxon>
    </lineage>
</organism>
<dbReference type="Proteomes" id="UP000249547">
    <property type="component" value="Unassembled WGS sequence"/>
</dbReference>
<dbReference type="EMBL" id="QLLL01000010">
    <property type="protein sequence ID" value="RAI99482.1"/>
    <property type="molecule type" value="Genomic_DNA"/>
</dbReference>
<sequence>MTAQEFVIELKKLAPSHDELIAKGLSNEYIMRLEKSFECPVKKNNEQHFESSLLDLIDRYDLSP</sequence>
<keyword evidence="2" id="KW-1185">Reference proteome</keyword>
<reference evidence="1 2" key="1">
    <citation type="submission" date="2018-06" db="EMBL/GenBank/DDBJ databases">
        <title>Genomic Encyclopedia of Archaeal and Bacterial Type Strains, Phase II (KMG-II): from individual species to whole genera.</title>
        <authorList>
            <person name="Goeker M."/>
        </authorList>
    </citation>
    <scope>NUCLEOTIDE SEQUENCE [LARGE SCALE GENOMIC DNA]</scope>
    <source>
        <strain evidence="1 2">DSM 23857</strain>
    </source>
</reference>
<accession>A0A327Q893</accession>
<comment type="caution">
    <text evidence="1">The sequence shown here is derived from an EMBL/GenBank/DDBJ whole genome shotgun (WGS) entry which is preliminary data.</text>
</comment>
<dbReference type="RefSeq" id="WP_111600000.1">
    <property type="nucleotide sequence ID" value="NZ_QLLL01000010.1"/>
</dbReference>
<evidence type="ECO:0000313" key="2">
    <source>
        <dbReference type="Proteomes" id="UP000249547"/>
    </source>
</evidence>
<proteinExistence type="predicted"/>